<keyword evidence="3" id="KW-1185">Reference proteome</keyword>
<evidence type="ECO:0000313" key="3">
    <source>
        <dbReference type="Proteomes" id="UP001501600"/>
    </source>
</evidence>
<keyword evidence="1" id="KW-0472">Membrane</keyword>
<dbReference type="Pfam" id="PF04247">
    <property type="entry name" value="SirB"/>
    <property type="match status" value="1"/>
</dbReference>
<reference evidence="3" key="1">
    <citation type="journal article" date="2019" name="Int. J. Syst. Evol. Microbiol.">
        <title>The Global Catalogue of Microorganisms (GCM) 10K type strain sequencing project: providing services to taxonomists for standard genome sequencing and annotation.</title>
        <authorList>
            <consortium name="The Broad Institute Genomics Platform"/>
            <consortium name="The Broad Institute Genome Sequencing Center for Infectious Disease"/>
            <person name="Wu L."/>
            <person name="Ma J."/>
        </authorList>
    </citation>
    <scope>NUCLEOTIDE SEQUENCE [LARGE SCALE GENOMIC DNA]</scope>
    <source>
        <strain evidence="3">JCM 18720</strain>
    </source>
</reference>
<keyword evidence="1" id="KW-0812">Transmembrane</keyword>
<accession>A0ABP9RS46</accession>
<sequence>MMYEGLKHTHLTLIGLSVGLFVLRFIWSMMGSGLMQRKWVKIVPHVLDTLLLLSGIALIMVAGWMPLRDAWLTEKLLAMVAYIFLGVLTFKLQRGRVFKVVAFLGALGWVYYMAVLAVTKSPMLLS</sequence>
<dbReference type="PIRSF" id="PIRSF005610">
    <property type="entry name" value="SirB"/>
    <property type="match status" value="1"/>
</dbReference>
<evidence type="ECO:0000313" key="2">
    <source>
        <dbReference type="EMBL" id="GAA5186066.1"/>
    </source>
</evidence>
<comment type="caution">
    <text evidence="2">The sequence shown here is derived from an EMBL/GenBank/DDBJ whole genome shotgun (WGS) entry which is preliminary data.</text>
</comment>
<proteinExistence type="predicted"/>
<evidence type="ECO:0000256" key="1">
    <source>
        <dbReference type="SAM" id="Phobius"/>
    </source>
</evidence>
<feature type="transmembrane region" description="Helical" evidence="1">
    <location>
        <begin position="97"/>
        <end position="118"/>
    </location>
</feature>
<dbReference type="EMBL" id="BAABLF010000001">
    <property type="protein sequence ID" value="GAA5186066.1"/>
    <property type="molecule type" value="Genomic_DNA"/>
</dbReference>
<dbReference type="RefSeq" id="WP_345315050.1">
    <property type="nucleotide sequence ID" value="NZ_BAABLF010000001.1"/>
</dbReference>
<dbReference type="InterPro" id="IPR007360">
    <property type="entry name" value="SirB"/>
</dbReference>
<dbReference type="PANTHER" id="PTHR39594">
    <property type="entry name" value="PROTEIN YCHQ"/>
    <property type="match status" value="1"/>
</dbReference>
<feature type="transmembrane region" description="Helical" evidence="1">
    <location>
        <begin position="42"/>
        <end position="65"/>
    </location>
</feature>
<name>A0ABP9RS46_9GAMM</name>
<feature type="transmembrane region" description="Helical" evidence="1">
    <location>
        <begin position="12"/>
        <end position="30"/>
    </location>
</feature>
<keyword evidence="1" id="KW-1133">Transmembrane helix</keyword>
<dbReference type="PANTHER" id="PTHR39594:SF1">
    <property type="entry name" value="PROTEIN YCHQ"/>
    <property type="match status" value="1"/>
</dbReference>
<gene>
    <name evidence="2" type="ORF">GCM10025772_00780</name>
</gene>
<protein>
    <submittedName>
        <fullName evidence="2">SirB2 family protein</fullName>
    </submittedName>
</protein>
<dbReference type="Proteomes" id="UP001501600">
    <property type="component" value="Unassembled WGS sequence"/>
</dbReference>
<organism evidence="2 3">
    <name type="scientific">Ferrimonas gelatinilytica</name>
    <dbReference type="NCBI Taxonomy" id="1255257"/>
    <lineage>
        <taxon>Bacteria</taxon>
        <taxon>Pseudomonadati</taxon>
        <taxon>Pseudomonadota</taxon>
        <taxon>Gammaproteobacteria</taxon>
        <taxon>Alteromonadales</taxon>
        <taxon>Ferrimonadaceae</taxon>
        <taxon>Ferrimonas</taxon>
    </lineage>
</organism>
<feature type="transmembrane region" description="Helical" evidence="1">
    <location>
        <begin position="71"/>
        <end position="90"/>
    </location>
</feature>